<reference evidence="1" key="1">
    <citation type="submission" date="2023-04" db="EMBL/GenBank/DDBJ databases">
        <title>Draft Genome sequencing of Naganishia species isolated from polar environments using Oxford Nanopore Technology.</title>
        <authorList>
            <person name="Leo P."/>
            <person name="Venkateswaran K."/>
        </authorList>
    </citation>
    <scope>NUCLEOTIDE SEQUENCE</scope>
    <source>
        <strain evidence="1">MNA-CCFEE 5262</strain>
    </source>
</reference>
<name>A0ACC2V396_9TREE</name>
<dbReference type="EMBL" id="JASBWS010000147">
    <property type="protein sequence ID" value="KAJ9093819.1"/>
    <property type="molecule type" value="Genomic_DNA"/>
</dbReference>
<comment type="caution">
    <text evidence="1">The sequence shown here is derived from an EMBL/GenBank/DDBJ whole genome shotgun (WGS) entry which is preliminary data.</text>
</comment>
<gene>
    <name evidence="1" type="ORF">QFC20_007032</name>
</gene>
<proteinExistence type="predicted"/>
<sequence length="337" mass="36429">MPDINWTKLPLSTALDRSSQSLVVVGSKAYLFGGENVPRTPVDDVLYIIDLNDGTVTTSSSTTRPSPRVGSYLTAHNDSLYVWGGRESKEMTPCDASLWTYHILSGEWKQIPAEGDVPEERSYHCMAVSGDNLYLHAGCPSKGRLETLHSLNLTVSKWTERAAAPAPGRGGTVLCPVTLPSGKKVLLRYGGFAGYELASLDIYDTASDAWSTVDLSTASEKPESRSVHALVPYTSASDPSILALILFGERDPAPVELGHNGAGKFHADVWAVRYTGAALDEGFSFERLSQKGDGKPEPRGWFGSGVWRDGTRMKVVVQGGLNGKNERLGDLWIGEVV</sequence>
<keyword evidence="2" id="KW-1185">Reference proteome</keyword>
<accession>A0ACC2V396</accession>
<evidence type="ECO:0000313" key="2">
    <source>
        <dbReference type="Proteomes" id="UP001230649"/>
    </source>
</evidence>
<dbReference type="Proteomes" id="UP001230649">
    <property type="component" value="Unassembled WGS sequence"/>
</dbReference>
<evidence type="ECO:0000313" key="1">
    <source>
        <dbReference type="EMBL" id="KAJ9093819.1"/>
    </source>
</evidence>
<protein>
    <submittedName>
        <fullName evidence="1">Uncharacterized protein</fullName>
    </submittedName>
</protein>
<organism evidence="1 2">
    <name type="scientific">Naganishia adeliensis</name>
    <dbReference type="NCBI Taxonomy" id="92952"/>
    <lineage>
        <taxon>Eukaryota</taxon>
        <taxon>Fungi</taxon>
        <taxon>Dikarya</taxon>
        <taxon>Basidiomycota</taxon>
        <taxon>Agaricomycotina</taxon>
        <taxon>Tremellomycetes</taxon>
        <taxon>Filobasidiales</taxon>
        <taxon>Filobasidiaceae</taxon>
        <taxon>Naganishia</taxon>
    </lineage>
</organism>